<gene>
    <name evidence="2" type="ORF">E3T47_07385</name>
</gene>
<name>A0A4R9AMV3_9MICO</name>
<dbReference type="EMBL" id="SOHK01000012">
    <property type="protein sequence ID" value="TFD66324.1"/>
    <property type="molecule type" value="Genomic_DNA"/>
</dbReference>
<protein>
    <submittedName>
        <fullName evidence="2">Uncharacterized protein</fullName>
    </submittedName>
</protein>
<dbReference type="Proteomes" id="UP000298154">
    <property type="component" value="Unassembled WGS sequence"/>
</dbReference>
<dbReference type="OrthoDB" id="5126515at2"/>
<sequence length="132" mass="14250">MAAIAGPDVRTTPDHFASRVPASGWLLLTAGFFLASAVLQIVASLERWVSFAGARTDGNIEDHLFDYYYPADRGKISVPPRKSSASVSFSLHSEFWRWLVASGLTATVPPACSLALLPRPSPLPELMHSSPV</sequence>
<keyword evidence="3" id="KW-1185">Reference proteome</keyword>
<feature type="transmembrane region" description="Helical" evidence="1">
    <location>
        <begin position="25"/>
        <end position="43"/>
    </location>
</feature>
<dbReference type="RefSeq" id="WP_134555460.1">
    <property type="nucleotide sequence ID" value="NZ_SOHK01000012.1"/>
</dbReference>
<evidence type="ECO:0000256" key="1">
    <source>
        <dbReference type="SAM" id="Phobius"/>
    </source>
</evidence>
<keyword evidence="1" id="KW-1133">Transmembrane helix</keyword>
<dbReference type="AlphaFoldDB" id="A0A4R9AMV3"/>
<reference evidence="2 3" key="1">
    <citation type="submission" date="2019-03" db="EMBL/GenBank/DDBJ databases">
        <title>Genomics of glacier-inhabiting Cryobacterium strains.</title>
        <authorList>
            <person name="Liu Q."/>
            <person name="Xin Y.-H."/>
        </authorList>
    </citation>
    <scope>NUCLEOTIDE SEQUENCE [LARGE SCALE GENOMIC DNA]</scope>
    <source>
        <strain evidence="2 3">Sr36</strain>
    </source>
</reference>
<evidence type="ECO:0000313" key="3">
    <source>
        <dbReference type="Proteomes" id="UP000298154"/>
    </source>
</evidence>
<comment type="caution">
    <text evidence="2">The sequence shown here is derived from an EMBL/GenBank/DDBJ whole genome shotgun (WGS) entry which is preliminary data.</text>
</comment>
<keyword evidence="1" id="KW-0812">Transmembrane</keyword>
<keyword evidence="1" id="KW-0472">Membrane</keyword>
<proteinExistence type="predicted"/>
<evidence type="ECO:0000313" key="2">
    <source>
        <dbReference type="EMBL" id="TFD66324.1"/>
    </source>
</evidence>
<organism evidence="2 3">
    <name type="scientific">Cryobacterium ruanii</name>
    <dbReference type="NCBI Taxonomy" id="1259197"/>
    <lineage>
        <taxon>Bacteria</taxon>
        <taxon>Bacillati</taxon>
        <taxon>Actinomycetota</taxon>
        <taxon>Actinomycetes</taxon>
        <taxon>Micrococcales</taxon>
        <taxon>Microbacteriaceae</taxon>
        <taxon>Cryobacterium</taxon>
    </lineage>
</organism>
<accession>A0A4R9AMV3</accession>